<dbReference type="NCBIfam" id="NF001238">
    <property type="entry name" value="PRK00211.1"/>
    <property type="match status" value="1"/>
</dbReference>
<evidence type="ECO:0008006" key="4">
    <source>
        <dbReference type="Google" id="ProtNLM"/>
    </source>
</evidence>
<evidence type="ECO:0000313" key="2">
    <source>
        <dbReference type="EMBL" id="GAA3949406.1"/>
    </source>
</evidence>
<gene>
    <name evidence="2" type="ORF">GCM10022278_05740</name>
</gene>
<evidence type="ECO:0000313" key="3">
    <source>
        <dbReference type="Proteomes" id="UP001501337"/>
    </source>
</evidence>
<organism evidence="2 3">
    <name type="scientific">Allohahella marinimesophila</name>
    <dbReference type="NCBI Taxonomy" id="1054972"/>
    <lineage>
        <taxon>Bacteria</taxon>
        <taxon>Pseudomonadati</taxon>
        <taxon>Pseudomonadota</taxon>
        <taxon>Gammaproteobacteria</taxon>
        <taxon>Oceanospirillales</taxon>
        <taxon>Hahellaceae</taxon>
        <taxon>Allohahella</taxon>
    </lineage>
</organism>
<dbReference type="EMBL" id="BAABBO010000001">
    <property type="protein sequence ID" value="GAA3949406.1"/>
    <property type="molecule type" value="Genomic_DNA"/>
</dbReference>
<name>A0ABP7NKU8_9GAMM</name>
<dbReference type="InterPro" id="IPR003787">
    <property type="entry name" value="Sulphur_relay_DsrE/F-like"/>
</dbReference>
<sequence length="120" mass="13317">MQHSRHLAFVFLKPPYGRSLAADGLDMLLATAAFDQKITAIFLGSGLFNLLPGQSHDINMKNQTKAFASLPLFDVAKVLVDEREIVRYGLHVEQFLLPVTPVSLASVREHLHAADHVHSF</sequence>
<dbReference type="InterPro" id="IPR017462">
    <property type="entry name" value="Sulphur_relay_TusC/DsrF"/>
</dbReference>
<dbReference type="PANTHER" id="PTHR38780">
    <property type="entry name" value="PROTEIN TUSC"/>
    <property type="match status" value="1"/>
</dbReference>
<proteinExistence type="inferred from homology"/>
<dbReference type="InterPro" id="IPR027396">
    <property type="entry name" value="DsrEFH-like"/>
</dbReference>
<dbReference type="RefSeq" id="WP_344803078.1">
    <property type="nucleotide sequence ID" value="NZ_BAABBO010000001.1"/>
</dbReference>
<evidence type="ECO:0000256" key="1">
    <source>
        <dbReference type="ARBA" id="ARBA00005996"/>
    </source>
</evidence>
<reference evidence="3" key="1">
    <citation type="journal article" date="2019" name="Int. J. Syst. Evol. Microbiol.">
        <title>The Global Catalogue of Microorganisms (GCM) 10K type strain sequencing project: providing services to taxonomists for standard genome sequencing and annotation.</title>
        <authorList>
            <consortium name="The Broad Institute Genomics Platform"/>
            <consortium name="The Broad Institute Genome Sequencing Center for Infectious Disease"/>
            <person name="Wu L."/>
            <person name="Ma J."/>
        </authorList>
    </citation>
    <scope>NUCLEOTIDE SEQUENCE [LARGE SCALE GENOMIC DNA]</scope>
    <source>
        <strain evidence="3">JCM 17555</strain>
    </source>
</reference>
<dbReference type="Pfam" id="PF02635">
    <property type="entry name" value="DsrE"/>
    <property type="match status" value="1"/>
</dbReference>
<comment type="caution">
    <text evidence="2">The sequence shown here is derived from an EMBL/GenBank/DDBJ whole genome shotgun (WGS) entry which is preliminary data.</text>
</comment>
<protein>
    <recommendedName>
        <fullName evidence="4">tRNA 2-thiouridine synthesizing protein C</fullName>
    </recommendedName>
</protein>
<dbReference type="SUPFAM" id="SSF75169">
    <property type="entry name" value="DsrEFH-like"/>
    <property type="match status" value="1"/>
</dbReference>
<comment type="similarity">
    <text evidence="1">Belongs to the DsrF/TusC family.</text>
</comment>
<keyword evidence="3" id="KW-1185">Reference proteome</keyword>
<dbReference type="Proteomes" id="UP001501337">
    <property type="component" value="Unassembled WGS sequence"/>
</dbReference>
<dbReference type="PANTHER" id="PTHR38780:SF1">
    <property type="entry name" value="PROTEIN TUSC"/>
    <property type="match status" value="1"/>
</dbReference>
<dbReference type="NCBIfam" id="TIGR03010">
    <property type="entry name" value="sulf_tusC_dsrF"/>
    <property type="match status" value="1"/>
</dbReference>
<accession>A0ABP7NKU8</accession>
<dbReference type="Gene3D" id="3.40.1260.10">
    <property type="entry name" value="DsrEFH-like"/>
    <property type="match status" value="1"/>
</dbReference>